<reference evidence="2 3" key="1">
    <citation type="submission" date="2017-04" db="EMBL/GenBank/DDBJ databases">
        <title>Genome Sequence of the Model Brown-Rot Fungus Postia placenta SB12.</title>
        <authorList>
            <consortium name="DOE Joint Genome Institute"/>
            <person name="Gaskell J."/>
            <person name="Kersten P."/>
            <person name="Larrondo L.F."/>
            <person name="Canessa P."/>
            <person name="Martinez D."/>
            <person name="Hibbett D."/>
            <person name="Schmoll M."/>
            <person name="Kubicek C.P."/>
            <person name="Martinez A.T."/>
            <person name="Yadav J."/>
            <person name="Master E."/>
            <person name="Magnuson J.K."/>
            <person name="James T."/>
            <person name="Yaver D."/>
            <person name="Berka R."/>
            <person name="Labutti K."/>
            <person name="Lipzen A."/>
            <person name="Aerts A."/>
            <person name="Barry K."/>
            <person name="Henrissat B."/>
            <person name="Blanchette R."/>
            <person name="Grigoriev I."/>
            <person name="Cullen D."/>
        </authorList>
    </citation>
    <scope>NUCLEOTIDE SEQUENCE [LARGE SCALE GENOMIC DNA]</scope>
    <source>
        <strain evidence="2 3">MAD-698-R-SB12</strain>
    </source>
</reference>
<feature type="compositionally biased region" description="Basic and acidic residues" evidence="1">
    <location>
        <begin position="15"/>
        <end position="26"/>
    </location>
</feature>
<dbReference type="AlphaFoldDB" id="A0A1X6N5X6"/>
<organism evidence="2 3">
    <name type="scientific">Postia placenta MAD-698-R-SB12</name>
    <dbReference type="NCBI Taxonomy" id="670580"/>
    <lineage>
        <taxon>Eukaryota</taxon>
        <taxon>Fungi</taxon>
        <taxon>Dikarya</taxon>
        <taxon>Basidiomycota</taxon>
        <taxon>Agaricomycotina</taxon>
        <taxon>Agaricomycetes</taxon>
        <taxon>Polyporales</taxon>
        <taxon>Adustoporiaceae</taxon>
        <taxon>Rhodonia</taxon>
    </lineage>
</organism>
<protein>
    <submittedName>
        <fullName evidence="2">Uncharacterized protein</fullName>
    </submittedName>
</protein>
<dbReference type="RefSeq" id="XP_024340714.1">
    <property type="nucleotide sequence ID" value="XM_024484790.1"/>
</dbReference>
<feature type="region of interest" description="Disordered" evidence="1">
    <location>
        <begin position="1"/>
        <end position="26"/>
    </location>
</feature>
<feature type="region of interest" description="Disordered" evidence="1">
    <location>
        <begin position="318"/>
        <end position="337"/>
    </location>
</feature>
<feature type="compositionally biased region" description="Polar residues" evidence="1">
    <location>
        <begin position="260"/>
        <end position="273"/>
    </location>
</feature>
<feature type="region of interest" description="Disordered" evidence="1">
    <location>
        <begin position="71"/>
        <end position="141"/>
    </location>
</feature>
<dbReference type="Proteomes" id="UP000194127">
    <property type="component" value="Unassembled WGS sequence"/>
</dbReference>
<feature type="compositionally biased region" description="Polar residues" evidence="1">
    <location>
        <begin position="95"/>
        <end position="122"/>
    </location>
</feature>
<dbReference type="OrthoDB" id="10285177at2759"/>
<dbReference type="EMBL" id="KZ110594">
    <property type="protein sequence ID" value="OSX63920.1"/>
    <property type="molecule type" value="Genomic_DNA"/>
</dbReference>
<feature type="region of interest" description="Disordered" evidence="1">
    <location>
        <begin position="240"/>
        <end position="273"/>
    </location>
</feature>
<gene>
    <name evidence="2" type="ORF">POSPLADRAFT_1137432</name>
</gene>
<keyword evidence="3" id="KW-1185">Reference proteome</keyword>
<evidence type="ECO:0000256" key="1">
    <source>
        <dbReference type="SAM" id="MobiDB-lite"/>
    </source>
</evidence>
<evidence type="ECO:0000313" key="2">
    <source>
        <dbReference type="EMBL" id="OSX63920.1"/>
    </source>
</evidence>
<proteinExistence type="predicted"/>
<sequence>MPRHQRPPRGLQQRDGAKAKMKEDNKTQYVRKLPGTIVHGERLFGRLTAEAPSAPGVMGVLDFSNTPSSIAAKHGQTSSNASRLHAGHEPVVSRTEASNHQASRSNPSMDTSNPRQSLSTVRRPTVQHGSLAAARTHPQGRHPYHIASPQPHGQDDVLTNYQSEMQMMMQSSALDHQLPQQTPHMLLSTREDHREVLTYDPFYGAHPIPLPAAEQRLPNIVIDNTSFTQQPFPGLALGLPGGTDLHSAANDPPSDGCDHVTTSTEPPQQRSAASNNFVSMSQPFVTELPVPTVPHAPSYHTIMPTCAPIHSASSQAPLSPASHFSMDHESQYGASPAPPAQAVWNLAPPLSCDLISRPSNPLVKQLHPTWSPRAAVARDYSEMHVNDPLYGSHPIPLPETASIINDFFSEALSHPYRVTTTKLPAPPAIIYHPTPLHPASLRLQRLLKWAPPMRVTRRLYWRVAWGVHLTPTEGHAQLTK</sequence>
<accession>A0A1X6N5X6</accession>
<feature type="compositionally biased region" description="Polar residues" evidence="1">
    <location>
        <begin position="71"/>
        <end position="82"/>
    </location>
</feature>
<dbReference type="GeneID" id="36329739"/>
<name>A0A1X6N5X6_9APHY</name>
<evidence type="ECO:0000313" key="3">
    <source>
        <dbReference type="Proteomes" id="UP000194127"/>
    </source>
</evidence>